<feature type="domain" description="Glycosyl transferase family 1" evidence="3">
    <location>
        <begin position="213"/>
        <end position="366"/>
    </location>
</feature>
<feature type="domain" description="Glycosyltransferase subfamily 4-like N-terminal" evidence="4">
    <location>
        <begin position="28"/>
        <end position="188"/>
    </location>
</feature>
<dbReference type="Gene3D" id="3.40.50.2000">
    <property type="entry name" value="Glycogen Phosphorylase B"/>
    <property type="match status" value="2"/>
</dbReference>
<dbReference type="CDD" id="cd03811">
    <property type="entry name" value="GT4_GT28_WabH-like"/>
    <property type="match status" value="1"/>
</dbReference>
<dbReference type="PANTHER" id="PTHR12526">
    <property type="entry name" value="GLYCOSYLTRANSFERASE"/>
    <property type="match status" value="1"/>
</dbReference>
<organism evidence="5 6">
    <name type="scientific">Thiospirillum jenense</name>
    <dbReference type="NCBI Taxonomy" id="1653858"/>
    <lineage>
        <taxon>Bacteria</taxon>
        <taxon>Pseudomonadati</taxon>
        <taxon>Pseudomonadota</taxon>
        <taxon>Gammaproteobacteria</taxon>
        <taxon>Chromatiales</taxon>
        <taxon>Chromatiaceae</taxon>
        <taxon>Thiospirillum</taxon>
    </lineage>
</organism>
<name>A0A839HF74_9GAMM</name>
<dbReference type="AlphaFoldDB" id="A0A839HF74"/>
<evidence type="ECO:0000313" key="5">
    <source>
        <dbReference type="EMBL" id="MBB1125072.1"/>
    </source>
</evidence>
<keyword evidence="6" id="KW-1185">Reference proteome</keyword>
<evidence type="ECO:0000259" key="4">
    <source>
        <dbReference type="Pfam" id="PF13579"/>
    </source>
</evidence>
<reference evidence="5 6" key="1">
    <citation type="journal article" date="2020" name="Arch. Microbiol.">
        <title>The genome sequence of the giant phototrophic gammaproteobacterium Thiospirillum jenense gives insight into its physiological properties and phylogenetic relationships.</title>
        <authorList>
            <person name="Imhoff J.F."/>
            <person name="Meyer T.E."/>
            <person name="Kyndt J.A."/>
        </authorList>
    </citation>
    <scope>NUCLEOTIDE SEQUENCE [LARGE SCALE GENOMIC DNA]</scope>
    <source>
        <strain evidence="5 6">DSM 216</strain>
    </source>
</reference>
<evidence type="ECO:0000259" key="3">
    <source>
        <dbReference type="Pfam" id="PF00534"/>
    </source>
</evidence>
<dbReference type="GO" id="GO:1901135">
    <property type="term" value="P:carbohydrate derivative metabolic process"/>
    <property type="evidence" value="ECO:0007669"/>
    <property type="project" value="UniProtKB-ARBA"/>
</dbReference>
<dbReference type="RefSeq" id="WP_182582188.1">
    <property type="nucleotide sequence ID" value="NZ_JABVCQ010000004.1"/>
</dbReference>
<sequence length="387" mass="41799">MNTQRQSPADLIITPPRIAILGFRAGAGGIARVMRDLIAGLAAAGAEIDLLLPPGQLPELPPLLAEIGAAITCITLEDANSQVAIQQLRNYLAHRQPTALLSNRDRTHALLAMATVRGQRPPVWLRVGSDMREKIRAKSWLRRWQYRATLCHNYRAADGLIANSNGVADALNALLGNHKPPPLVTIPNPINRARIQTLAALPPPHDWLKETPAPPIIISVGRLVAAKDFATLIRAMAHLRHQFNSPARLIIYGEGRQRPALEKLIRQLQLTDAVSLPGFIDNPYCALRHAQLFVLSSRFEGSPNALIEALVCGTPCIATDCRSGPRDILGNGEYGTLVPVGDVSALARAMAATLAHPPPPAVLMTAAQRFDQTVNAGAYLRTLTTPV</sequence>
<dbReference type="EMBL" id="JABVCQ010000004">
    <property type="protein sequence ID" value="MBB1125072.1"/>
    <property type="molecule type" value="Genomic_DNA"/>
</dbReference>
<dbReference type="SUPFAM" id="SSF53756">
    <property type="entry name" value="UDP-Glycosyltransferase/glycogen phosphorylase"/>
    <property type="match status" value="1"/>
</dbReference>
<dbReference type="GO" id="GO:0016757">
    <property type="term" value="F:glycosyltransferase activity"/>
    <property type="evidence" value="ECO:0007669"/>
    <property type="project" value="UniProtKB-KW"/>
</dbReference>
<evidence type="ECO:0000256" key="1">
    <source>
        <dbReference type="ARBA" id="ARBA00022676"/>
    </source>
</evidence>
<dbReference type="Proteomes" id="UP000548632">
    <property type="component" value="Unassembled WGS sequence"/>
</dbReference>
<dbReference type="PANTHER" id="PTHR12526:SF510">
    <property type="entry name" value="D-INOSITOL 3-PHOSPHATE GLYCOSYLTRANSFERASE"/>
    <property type="match status" value="1"/>
</dbReference>
<gene>
    <name evidence="5" type="ORF">HUK38_02365</name>
</gene>
<protein>
    <submittedName>
        <fullName evidence="5">Glycosyltransferase</fullName>
    </submittedName>
</protein>
<dbReference type="Pfam" id="PF00534">
    <property type="entry name" value="Glycos_transf_1"/>
    <property type="match status" value="1"/>
</dbReference>
<accession>A0A839HF74</accession>
<dbReference type="InterPro" id="IPR028098">
    <property type="entry name" value="Glyco_trans_4-like_N"/>
</dbReference>
<comment type="caution">
    <text evidence="5">The sequence shown here is derived from an EMBL/GenBank/DDBJ whole genome shotgun (WGS) entry which is preliminary data.</text>
</comment>
<dbReference type="Pfam" id="PF13579">
    <property type="entry name" value="Glyco_trans_4_4"/>
    <property type="match status" value="1"/>
</dbReference>
<keyword evidence="1" id="KW-0328">Glycosyltransferase</keyword>
<proteinExistence type="predicted"/>
<evidence type="ECO:0000313" key="6">
    <source>
        <dbReference type="Proteomes" id="UP000548632"/>
    </source>
</evidence>
<keyword evidence="2 5" id="KW-0808">Transferase</keyword>
<evidence type="ECO:0000256" key="2">
    <source>
        <dbReference type="ARBA" id="ARBA00022679"/>
    </source>
</evidence>
<dbReference type="InterPro" id="IPR001296">
    <property type="entry name" value="Glyco_trans_1"/>
</dbReference>